<sequence>MIIRITYDKGMNDESFVNIYCPNRINIKRKNLKSKFFEWYDILDNEENELIIKISEEIESNGLEIYMIYWINNYLLDYDYGDKAYLLKNNEKFRNNYDINVNKNSKKCKIINKI</sequence>
<organism evidence="1 2">
    <name type="scientific">Terrisporobacter othiniensis</name>
    <dbReference type="NCBI Taxonomy" id="1577792"/>
    <lineage>
        <taxon>Bacteria</taxon>
        <taxon>Bacillati</taxon>
        <taxon>Bacillota</taxon>
        <taxon>Clostridia</taxon>
        <taxon>Peptostreptococcales</taxon>
        <taxon>Peptostreptococcaceae</taxon>
        <taxon>Terrisporobacter</taxon>
    </lineage>
</organism>
<reference evidence="1 2" key="1">
    <citation type="submission" date="2014-12" db="EMBL/GenBank/DDBJ databases">
        <title>Draft genome sequence of Terrisporobacter sp. 08-306576, isolated from the blood culture of a bacteremia patient.</title>
        <authorList>
            <person name="Lund L.C."/>
            <person name="Sydenham T.V."/>
            <person name="Hogh S.V."/>
            <person name="Skov M.N."/>
            <person name="Kemp M."/>
            <person name="Justesen U.S."/>
        </authorList>
    </citation>
    <scope>NUCLEOTIDE SEQUENCE [LARGE SCALE GENOMIC DNA]</scope>
    <source>
        <strain evidence="1 2">08-306576</strain>
    </source>
</reference>
<dbReference type="Proteomes" id="UP000031189">
    <property type="component" value="Unassembled WGS sequence"/>
</dbReference>
<accession>A0A0B3VZ31</accession>
<dbReference type="AlphaFoldDB" id="A0A0B3VZ31"/>
<dbReference type="EMBL" id="JWHR01000054">
    <property type="protein sequence ID" value="KHS58034.1"/>
    <property type="molecule type" value="Genomic_DNA"/>
</dbReference>
<comment type="caution">
    <text evidence="1">The sequence shown here is derived from an EMBL/GenBank/DDBJ whole genome shotgun (WGS) entry which is preliminary data.</text>
</comment>
<evidence type="ECO:0000313" key="2">
    <source>
        <dbReference type="Proteomes" id="UP000031189"/>
    </source>
</evidence>
<name>A0A0B3VZ31_9FIRM</name>
<dbReference type="RefSeq" id="WP_039678813.1">
    <property type="nucleotide sequence ID" value="NZ_JWHR01000054.1"/>
</dbReference>
<evidence type="ECO:0000313" key="1">
    <source>
        <dbReference type="EMBL" id="KHS58034.1"/>
    </source>
</evidence>
<keyword evidence="2" id="KW-1185">Reference proteome</keyword>
<gene>
    <name evidence="1" type="ORF">QX51_05040</name>
</gene>
<protein>
    <submittedName>
        <fullName evidence="1">Uncharacterized protein</fullName>
    </submittedName>
</protein>
<proteinExistence type="predicted"/>